<sequence length="271" mass="29882">MYTMSGVVFFTVIVDFLDLVNGLHSLNQISKKTSPNDVPALHCCGCICLLFSVCCLLLTMFNVLEICDCSCIPRIDTLSGLTVWFGDMPQAFHNARFSKSHLDPRTLFGWPDAAAVLTDDQGHNFIFTDWRIAELLFQQTPIGQRQQLQVQILIVRQATTHNLDELQTASALASQAPACCAQGAALPIPIIDGVYCLVVWVGDLPQACLDVYFSKDPSLWQGLGCYLADVLVQAVGQAQARNASTSEFCEQEAHAHSMYHVFKVFLSEGVF</sequence>
<dbReference type="Proteomes" id="UP000245119">
    <property type="component" value="Linkage Group LG4"/>
</dbReference>
<keyword evidence="1" id="KW-0472">Membrane</keyword>
<protein>
    <submittedName>
        <fullName evidence="2">Uncharacterized protein</fullName>
    </submittedName>
</protein>
<dbReference type="AlphaFoldDB" id="A0A2T7PHK9"/>
<evidence type="ECO:0000313" key="2">
    <source>
        <dbReference type="EMBL" id="PVD32902.1"/>
    </source>
</evidence>
<gene>
    <name evidence="2" type="ORF">C0Q70_08349</name>
</gene>
<name>A0A2T7PHK9_POMCA</name>
<feature type="transmembrane region" description="Helical" evidence="1">
    <location>
        <begin position="38"/>
        <end position="64"/>
    </location>
</feature>
<feature type="transmembrane region" description="Helical" evidence="1">
    <location>
        <begin position="6"/>
        <end position="26"/>
    </location>
</feature>
<keyword evidence="3" id="KW-1185">Reference proteome</keyword>
<evidence type="ECO:0000313" key="3">
    <source>
        <dbReference type="Proteomes" id="UP000245119"/>
    </source>
</evidence>
<keyword evidence="1" id="KW-0812">Transmembrane</keyword>
<keyword evidence="1" id="KW-1133">Transmembrane helix</keyword>
<proteinExistence type="predicted"/>
<evidence type="ECO:0000256" key="1">
    <source>
        <dbReference type="SAM" id="Phobius"/>
    </source>
</evidence>
<reference evidence="2 3" key="1">
    <citation type="submission" date="2018-04" db="EMBL/GenBank/DDBJ databases">
        <title>The genome of golden apple snail Pomacea canaliculata provides insight into stress tolerance and invasive adaptation.</title>
        <authorList>
            <person name="Liu C."/>
            <person name="Liu B."/>
            <person name="Ren Y."/>
            <person name="Zhang Y."/>
            <person name="Wang H."/>
            <person name="Li S."/>
            <person name="Jiang F."/>
            <person name="Yin L."/>
            <person name="Zhang G."/>
            <person name="Qian W."/>
            <person name="Fan W."/>
        </authorList>
    </citation>
    <scope>NUCLEOTIDE SEQUENCE [LARGE SCALE GENOMIC DNA]</scope>
    <source>
        <strain evidence="2">SZHN2017</strain>
        <tissue evidence="2">Muscle</tissue>
    </source>
</reference>
<organism evidence="2 3">
    <name type="scientific">Pomacea canaliculata</name>
    <name type="common">Golden apple snail</name>
    <dbReference type="NCBI Taxonomy" id="400727"/>
    <lineage>
        <taxon>Eukaryota</taxon>
        <taxon>Metazoa</taxon>
        <taxon>Spiralia</taxon>
        <taxon>Lophotrochozoa</taxon>
        <taxon>Mollusca</taxon>
        <taxon>Gastropoda</taxon>
        <taxon>Caenogastropoda</taxon>
        <taxon>Architaenioglossa</taxon>
        <taxon>Ampullarioidea</taxon>
        <taxon>Ampullariidae</taxon>
        <taxon>Pomacea</taxon>
    </lineage>
</organism>
<dbReference type="EMBL" id="PZQS01000004">
    <property type="protein sequence ID" value="PVD32902.1"/>
    <property type="molecule type" value="Genomic_DNA"/>
</dbReference>
<accession>A0A2T7PHK9</accession>
<comment type="caution">
    <text evidence="2">The sequence shown here is derived from an EMBL/GenBank/DDBJ whole genome shotgun (WGS) entry which is preliminary data.</text>
</comment>